<organism evidence="1 2">
    <name type="scientific">Bradyrhizobium diazoefficiens</name>
    <dbReference type="NCBI Taxonomy" id="1355477"/>
    <lineage>
        <taxon>Bacteria</taxon>
        <taxon>Pseudomonadati</taxon>
        <taxon>Pseudomonadota</taxon>
        <taxon>Alphaproteobacteria</taxon>
        <taxon>Hyphomicrobiales</taxon>
        <taxon>Nitrobacteraceae</taxon>
        <taxon>Bradyrhizobium</taxon>
    </lineage>
</organism>
<protein>
    <submittedName>
        <fullName evidence="1">Uncharacterized protein</fullName>
    </submittedName>
</protein>
<proteinExistence type="predicted"/>
<accession>A0A0E4FW90</accession>
<name>A0A0E4FW90_9BRAD</name>
<evidence type="ECO:0000313" key="1">
    <source>
        <dbReference type="EMBL" id="BAR58053.1"/>
    </source>
</evidence>
<sequence length="42" mass="4825">MRPLIGTDRGTGYRRDANHLTIDLVCDRTSERYLHQAIKNPA</sequence>
<dbReference type="Proteomes" id="UP000063308">
    <property type="component" value="Chromosome"/>
</dbReference>
<dbReference type="EMBL" id="AP014685">
    <property type="protein sequence ID" value="BAR58053.1"/>
    <property type="molecule type" value="Genomic_DNA"/>
</dbReference>
<gene>
    <name evidence="1" type="ORF">NK6_4888</name>
</gene>
<dbReference type="AlphaFoldDB" id="A0A0E4FW90"/>
<reference evidence="1 2" key="1">
    <citation type="submission" date="2014-11" db="EMBL/GenBank/DDBJ databases">
        <title>Symbiosis island explosion on the genome of extra-slow-growing strains of soybean bradyrhizobia with massive insertion sequences.</title>
        <authorList>
            <person name="Iida T."/>
            <person name="Minamisawa K."/>
        </authorList>
    </citation>
    <scope>NUCLEOTIDE SEQUENCE [LARGE SCALE GENOMIC DNA]</scope>
    <source>
        <strain evidence="1 2">NK6</strain>
    </source>
</reference>
<evidence type="ECO:0000313" key="2">
    <source>
        <dbReference type="Proteomes" id="UP000063308"/>
    </source>
</evidence>